<evidence type="ECO:0000256" key="1">
    <source>
        <dbReference type="SAM" id="MobiDB-lite"/>
    </source>
</evidence>
<sequence length="366" mass="41851">MVHDFATDIFLPVFFVLCTSKPQDMYWNVINAVAIVCNEKILPETVVCDFESALMDAVSVQFKDARVVGCYFHFKQACKRHIETKVMIASDAVKIAMAPGFLGLLTVIPQHKIGGPGVRCVTRKIQARCLELSVVYSRRKFWRYFKKTWLKKYKPQDWNVHDIDKPLFSRTNNPLERFNRQINAAVGSSHPILPRFVSAIDSLSARYVQRLEDTSKLRSPKRRRRTPVSCYRPDDVELPSDGEDANENGEDAETSSDDDARTLLARLWDDEWDRSRTIYKRKPFQCYSTPGSCYAFLDIKPSFTNYLSKVKVLDGQATLTDDGLTALVIFKRSTEAVVVIEQRPVAKDGFTKRTLKRRNADAKMAT</sequence>
<dbReference type="OrthoDB" id="7697315at2759"/>
<evidence type="ECO:0008006" key="4">
    <source>
        <dbReference type="Google" id="ProtNLM"/>
    </source>
</evidence>
<dbReference type="Proteomes" id="UP000198211">
    <property type="component" value="Unassembled WGS sequence"/>
</dbReference>
<protein>
    <recommendedName>
        <fullName evidence="4">MULE transposase domain-containing protein</fullName>
    </recommendedName>
</protein>
<evidence type="ECO:0000313" key="2">
    <source>
        <dbReference type="EMBL" id="OWZ17679.1"/>
    </source>
</evidence>
<accession>A0A225WKP2</accession>
<evidence type="ECO:0000313" key="3">
    <source>
        <dbReference type="Proteomes" id="UP000198211"/>
    </source>
</evidence>
<comment type="caution">
    <text evidence="2">The sequence shown here is derived from an EMBL/GenBank/DDBJ whole genome shotgun (WGS) entry which is preliminary data.</text>
</comment>
<keyword evidence="3" id="KW-1185">Reference proteome</keyword>
<name>A0A225WKP2_9STRA</name>
<organism evidence="2 3">
    <name type="scientific">Phytophthora megakarya</name>
    <dbReference type="NCBI Taxonomy" id="4795"/>
    <lineage>
        <taxon>Eukaryota</taxon>
        <taxon>Sar</taxon>
        <taxon>Stramenopiles</taxon>
        <taxon>Oomycota</taxon>
        <taxon>Peronosporomycetes</taxon>
        <taxon>Peronosporales</taxon>
        <taxon>Peronosporaceae</taxon>
        <taxon>Phytophthora</taxon>
    </lineage>
</organism>
<gene>
    <name evidence="2" type="ORF">PHMEG_0008334</name>
</gene>
<proteinExistence type="predicted"/>
<feature type="compositionally biased region" description="Acidic residues" evidence="1">
    <location>
        <begin position="236"/>
        <end position="257"/>
    </location>
</feature>
<feature type="region of interest" description="Disordered" evidence="1">
    <location>
        <begin position="216"/>
        <end position="257"/>
    </location>
</feature>
<dbReference type="EMBL" id="NBNE01000711">
    <property type="protein sequence ID" value="OWZ17679.1"/>
    <property type="molecule type" value="Genomic_DNA"/>
</dbReference>
<reference evidence="3" key="1">
    <citation type="submission" date="2017-03" db="EMBL/GenBank/DDBJ databases">
        <title>Phytopthora megakarya and P. palmivora, two closely related causual agents of cacao black pod achieved similar genome size and gene model numbers by different mechanisms.</title>
        <authorList>
            <person name="Ali S."/>
            <person name="Shao J."/>
            <person name="Larry D.J."/>
            <person name="Kronmiller B."/>
            <person name="Shen D."/>
            <person name="Strem M.D."/>
            <person name="Melnick R.L."/>
            <person name="Guiltinan M.J."/>
            <person name="Tyler B.M."/>
            <person name="Meinhardt L.W."/>
            <person name="Bailey B.A."/>
        </authorList>
    </citation>
    <scope>NUCLEOTIDE SEQUENCE [LARGE SCALE GENOMIC DNA]</scope>
    <source>
        <strain evidence="3">zdho120</strain>
    </source>
</reference>
<dbReference type="AlphaFoldDB" id="A0A225WKP2"/>